<comment type="caution">
    <text evidence="1">The sequence shown here is derived from an EMBL/GenBank/DDBJ whole genome shotgun (WGS) entry which is preliminary data.</text>
</comment>
<name>A0A1F4XJ28_9BACT</name>
<proteinExistence type="predicted"/>
<protein>
    <recommendedName>
        <fullName evidence="3">SLH domain-containing protein</fullName>
    </recommendedName>
</protein>
<evidence type="ECO:0008006" key="3">
    <source>
        <dbReference type="Google" id="ProtNLM"/>
    </source>
</evidence>
<evidence type="ECO:0000313" key="1">
    <source>
        <dbReference type="EMBL" id="OGC81702.1"/>
    </source>
</evidence>
<dbReference type="STRING" id="1817814.A2V81_00410"/>
<accession>A0A1F4XJ28</accession>
<sequence length="601" mass="68511">MPKLRIEHLFLSLVAILAGVGTVIFSGAFVQQANVVTTTKDARLLTAGNGVSINDVLLSFRLHEGEMRDLLNRAANFNSSKQVSDYIDDVTNIYSVLLDQVQSLYNAPFEVIVEMRQLLSSIDNLRDVATDFMRDDQFFFDDDLVRELNRMNRRMDGKSSSIQELLLFLNPLAFQASINDLSDQFNEINTKVWGLSLNADDVNTEDDINETKTQLRRHFSDVEDIVRQWLLGGNDRIQLQDQVGNFKNTINQFMNDLDREVPSYLSEELDELQDFVSERLYDIGQLFWDPGLYTPYTYFVGLQDQDIFLQINRIHSLYRSAVHLRDDADNVLGDEFRDFRRDMLDIARDLLGEVEQISPFTSLEGFRMLADEIQRVEDALDDAFDILVVKGHGFTQSEANRLENDMQNILDDVDNHFNSLARQAHGTMLKEARLQEAYDPVNFVLVNNIMSMKADGLFHENDNVSKLELISAIIQAQHIDPTQETSPVFYDDVPALWEQTVALGVRNGWVFPRSIYTFGLTDYVTRAQGLFAVMQAYGLPTYPAGRPQTFVDVLPEMNFIELARQIDLVNGIAPTLFAPDQAMTRYELASILMRAAGLTII</sequence>
<dbReference type="EMBL" id="MEWR01000022">
    <property type="protein sequence ID" value="OGC81702.1"/>
    <property type="molecule type" value="Genomic_DNA"/>
</dbReference>
<dbReference type="Proteomes" id="UP000177614">
    <property type="component" value="Unassembled WGS sequence"/>
</dbReference>
<gene>
    <name evidence="1" type="ORF">A2V81_00410</name>
</gene>
<dbReference type="AlphaFoldDB" id="A0A1F4XJ28"/>
<evidence type="ECO:0000313" key="2">
    <source>
        <dbReference type="Proteomes" id="UP000177614"/>
    </source>
</evidence>
<reference evidence="1 2" key="1">
    <citation type="journal article" date="2016" name="Nat. Commun.">
        <title>Thousands of microbial genomes shed light on interconnected biogeochemical processes in an aquifer system.</title>
        <authorList>
            <person name="Anantharaman K."/>
            <person name="Brown C.T."/>
            <person name="Hug L.A."/>
            <person name="Sharon I."/>
            <person name="Castelle C.J."/>
            <person name="Probst A.J."/>
            <person name="Thomas B.C."/>
            <person name="Singh A."/>
            <person name="Wilkins M.J."/>
            <person name="Karaoz U."/>
            <person name="Brodie E.L."/>
            <person name="Williams K.H."/>
            <person name="Hubbard S.S."/>
            <person name="Banfield J.F."/>
        </authorList>
    </citation>
    <scope>NUCLEOTIDE SEQUENCE [LARGE SCALE GENOMIC DNA]</scope>
</reference>
<organism evidence="1 2">
    <name type="scientific">Candidatus Abawacabacteria bacterium RBG_16_42_10</name>
    <dbReference type="NCBI Taxonomy" id="1817814"/>
    <lineage>
        <taxon>Bacteria</taxon>
        <taxon>Candidatus Abawacaibacteriota</taxon>
    </lineage>
</organism>